<dbReference type="RefSeq" id="WP_349232183.1">
    <property type="nucleotide sequence ID" value="NZ_JBBMFK010000022.1"/>
</dbReference>
<gene>
    <name evidence="1" type="ORF">WMO64_12360</name>
</gene>
<sequence length="181" mass="20411">MGSNQFFRELCTTLRREGSTAQPERDGLLPVEWMVLPLCKISDGASIRYAHKDVDTLERERACQKATDLACVVRKYMTLIEQAPPLKAQGPTGDFRTLSEFNGTVLAGHQTEYGVHLVTWDWSFDRKGLNQGHSYRETAWTPSGILPSAPASFPNNCFSVRSSLTTYEDIWRRVIWKGVGL</sequence>
<proteinExistence type="predicted"/>
<comment type="caution">
    <text evidence="1">The sequence shown here is derived from an EMBL/GenBank/DDBJ whole genome shotgun (WGS) entry which is preliminary data.</text>
</comment>
<dbReference type="Proteomes" id="UP001464378">
    <property type="component" value="Unassembled WGS sequence"/>
</dbReference>
<accession>A0ABV1EC68</accession>
<evidence type="ECO:0000313" key="1">
    <source>
        <dbReference type="EMBL" id="MEQ2444257.1"/>
    </source>
</evidence>
<evidence type="ECO:0000313" key="2">
    <source>
        <dbReference type="Proteomes" id="UP001464378"/>
    </source>
</evidence>
<dbReference type="EMBL" id="JBBMFK010000022">
    <property type="protein sequence ID" value="MEQ2444257.1"/>
    <property type="molecule type" value="Genomic_DNA"/>
</dbReference>
<reference evidence="1 2" key="1">
    <citation type="submission" date="2024-03" db="EMBL/GenBank/DDBJ databases">
        <title>Human intestinal bacterial collection.</title>
        <authorList>
            <person name="Pauvert C."/>
            <person name="Hitch T.C.A."/>
            <person name="Clavel T."/>
        </authorList>
    </citation>
    <scope>NUCLEOTIDE SEQUENCE [LARGE SCALE GENOMIC DNA]</scope>
    <source>
        <strain evidence="1 2">CLA-AP-H29</strain>
    </source>
</reference>
<organism evidence="1 2">
    <name type="scientific">Pseudoflavonifractor intestinihominis</name>
    <dbReference type="NCBI Taxonomy" id="3133171"/>
    <lineage>
        <taxon>Bacteria</taxon>
        <taxon>Bacillati</taxon>
        <taxon>Bacillota</taxon>
        <taxon>Clostridia</taxon>
        <taxon>Eubacteriales</taxon>
        <taxon>Oscillospiraceae</taxon>
        <taxon>Pseudoflavonifractor</taxon>
    </lineage>
</organism>
<protein>
    <submittedName>
        <fullName evidence="1">Uncharacterized protein</fullName>
    </submittedName>
</protein>
<name>A0ABV1EC68_9FIRM</name>
<keyword evidence="2" id="KW-1185">Reference proteome</keyword>